<accession>A0A8J2EED5</accession>
<reference evidence="1" key="1">
    <citation type="submission" date="2021-04" db="EMBL/GenBank/DDBJ databases">
        <authorList>
            <person name="Chebbi M.A.C M."/>
        </authorList>
    </citation>
    <scope>NUCLEOTIDE SEQUENCE</scope>
</reference>
<gene>
    <name evidence="1" type="ORF">HICCMSTLAB_LOCUS2003</name>
</gene>
<dbReference type="Gene3D" id="1.10.287.1150">
    <property type="entry name" value="TPP helical domain"/>
    <property type="match status" value="1"/>
</dbReference>
<keyword evidence="2" id="KW-1185">Reference proteome</keyword>
<dbReference type="EMBL" id="CAJNRD030001116">
    <property type="protein sequence ID" value="CAG5076022.1"/>
    <property type="molecule type" value="Genomic_DNA"/>
</dbReference>
<evidence type="ECO:0000313" key="2">
    <source>
        <dbReference type="Proteomes" id="UP000786811"/>
    </source>
</evidence>
<protein>
    <submittedName>
        <fullName evidence="1">Mitochondrial (Drosophila melanogaster)</fullName>
    </submittedName>
</protein>
<dbReference type="OrthoDB" id="413077at2759"/>
<dbReference type="AlphaFoldDB" id="A0A8J2EED5"/>
<organism evidence="1 2">
    <name type="scientific">Cotesia congregata</name>
    <name type="common">Parasitoid wasp</name>
    <name type="synonym">Apanteles congregatus</name>
    <dbReference type="NCBI Taxonomy" id="51543"/>
    <lineage>
        <taxon>Eukaryota</taxon>
        <taxon>Metazoa</taxon>
        <taxon>Ecdysozoa</taxon>
        <taxon>Arthropoda</taxon>
        <taxon>Hexapoda</taxon>
        <taxon>Insecta</taxon>
        <taxon>Pterygota</taxon>
        <taxon>Neoptera</taxon>
        <taxon>Endopterygota</taxon>
        <taxon>Hymenoptera</taxon>
        <taxon>Apocrita</taxon>
        <taxon>Ichneumonoidea</taxon>
        <taxon>Braconidae</taxon>
        <taxon>Microgastrinae</taxon>
        <taxon>Cotesia</taxon>
    </lineage>
</organism>
<comment type="caution">
    <text evidence="1">The sequence shown here is derived from an EMBL/GenBank/DDBJ whole genome shotgun (WGS) entry which is preliminary data.</text>
</comment>
<dbReference type="Proteomes" id="UP000786811">
    <property type="component" value="Unassembled WGS sequence"/>
</dbReference>
<evidence type="ECO:0000313" key="1">
    <source>
        <dbReference type="EMBL" id="CAG5076022.1"/>
    </source>
</evidence>
<proteinExistence type="predicted"/>
<name>A0A8J2EED5_COTCN</name>
<sequence length="154" mass="17825">MYCGVRVKTFITPRKKLFLKLKCDYHGKNIVYGCKQKKIKHFEISENSLAARIKFSNFYRLVNAYKKYGHQQANINPIALTRPLSSTELDPKRYGLDLNDTVGFTGILNTNKVEGTVGEAVEFLNNIYCNFIGAEFNYLEKPLKKKYQEKNIEI</sequence>